<dbReference type="AlphaFoldDB" id="A0A2W1JAC6"/>
<gene>
    <name evidence="2" type="ORF">C1752_08630</name>
</gene>
<protein>
    <recommendedName>
        <fullName evidence="4">ATP-binding protein</fullName>
    </recommendedName>
</protein>
<sequence length="446" mass="49258">MATAKIKPKERDAVIQALQAGVVPRKGQHLIQVGRVEEIKALLRDIERITDGGSATRFVIGEYGSGKTFFLSLMRTIAMEKKFVTTQADLTPDRRLHATNGQARALYSELMANLSTRTKPEGGALSSVVERFVTSAIAEGRDRNLDPEEIIRERLAHLSEYVGGYDFAEVIAAYWRGHDSGDDTLKANAVRWLRGEFTTKTEARAALGVRSIVDDASVYDQLKLFAQLVKLAGYSGFLVCMDEMVNLYKMAHTQSRKTNYEQILRILNDSLQGTASGIGFIMGGTPEFLMDSRKGLYSYPALQTRLAENSFAAQGLVDYTGPVIRLANLSAEDLYILLSKIRMVFTSGNPKQKLIPDDGIQAFMAHCSQYIGEAYFRTPRNTIKAFVDLLAVLEQNKQVSWKDLVTQVQVNSEVSSSISSASAASSNGKRSKDQPKASEDLAAFRL</sequence>
<comment type="caution">
    <text evidence="2">The sequence shown here is derived from an EMBL/GenBank/DDBJ whole genome shotgun (WGS) entry which is preliminary data.</text>
</comment>
<dbReference type="Pfam" id="PF10923">
    <property type="entry name" value="BrxC_BrxD"/>
    <property type="match status" value="1"/>
</dbReference>
<feature type="region of interest" description="Disordered" evidence="1">
    <location>
        <begin position="416"/>
        <end position="446"/>
    </location>
</feature>
<dbReference type="Proteomes" id="UP000248857">
    <property type="component" value="Unassembled WGS sequence"/>
</dbReference>
<feature type="compositionally biased region" description="Basic and acidic residues" evidence="1">
    <location>
        <begin position="430"/>
        <end position="439"/>
    </location>
</feature>
<evidence type="ECO:0000256" key="1">
    <source>
        <dbReference type="SAM" id="MobiDB-lite"/>
    </source>
</evidence>
<organism evidence="2 3">
    <name type="scientific">Acaryochloris thomasi RCC1774</name>
    <dbReference type="NCBI Taxonomy" id="1764569"/>
    <lineage>
        <taxon>Bacteria</taxon>
        <taxon>Bacillati</taxon>
        <taxon>Cyanobacteriota</taxon>
        <taxon>Cyanophyceae</taxon>
        <taxon>Acaryochloridales</taxon>
        <taxon>Acaryochloridaceae</taxon>
        <taxon>Acaryochloris</taxon>
        <taxon>Acaryochloris thomasi</taxon>
    </lineage>
</organism>
<evidence type="ECO:0000313" key="2">
    <source>
        <dbReference type="EMBL" id="PZD70956.1"/>
    </source>
</evidence>
<keyword evidence="3" id="KW-1185">Reference proteome</keyword>
<dbReference type="OrthoDB" id="9772976at2"/>
<dbReference type="SUPFAM" id="SSF52540">
    <property type="entry name" value="P-loop containing nucleoside triphosphate hydrolases"/>
    <property type="match status" value="1"/>
</dbReference>
<dbReference type="InterPro" id="IPR027417">
    <property type="entry name" value="P-loop_NTPase"/>
</dbReference>
<reference evidence="2 3" key="1">
    <citation type="journal article" date="2018" name="Sci. Rep.">
        <title>A novel species of the marine cyanobacterium Acaryochloris with a unique pigment content and lifestyle.</title>
        <authorList>
            <person name="Partensky F."/>
            <person name="Six C."/>
            <person name="Ratin M."/>
            <person name="Garczarek L."/>
            <person name="Vaulot D."/>
            <person name="Probert I."/>
            <person name="Calteau A."/>
            <person name="Gourvil P."/>
            <person name="Marie D."/>
            <person name="Grebert T."/>
            <person name="Bouchier C."/>
            <person name="Le Panse S."/>
            <person name="Gachenot M."/>
            <person name="Rodriguez F."/>
            <person name="Garrido J.L."/>
        </authorList>
    </citation>
    <scope>NUCLEOTIDE SEQUENCE [LARGE SCALE GENOMIC DNA]</scope>
    <source>
        <strain evidence="2 3">RCC1774</strain>
    </source>
</reference>
<name>A0A2W1JAC6_9CYAN</name>
<dbReference type="RefSeq" id="WP_110988502.1">
    <property type="nucleotide sequence ID" value="NZ_CAWNWM010000024.1"/>
</dbReference>
<dbReference type="InterPro" id="IPR021228">
    <property type="entry name" value="BrxD"/>
</dbReference>
<accession>A0A2W1JAC6</accession>
<proteinExistence type="predicted"/>
<dbReference type="EMBL" id="PQWO01000024">
    <property type="protein sequence ID" value="PZD70956.1"/>
    <property type="molecule type" value="Genomic_DNA"/>
</dbReference>
<evidence type="ECO:0008006" key="4">
    <source>
        <dbReference type="Google" id="ProtNLM"/>
    </source>
</evidence>
<evidence type="ECO:0000313" key="3">
    <source>
        <dbReference type="Proteomes" id="UP000248857"/>
    </source>
</evidence>
<feature type="compositionally biased region" description="Low complexity" evidence="1">
    <location>
        <begin position="416"/>
        <end position="426"/>
    </location>
</feature>